<keyword evidence="2" id="KW-1185">Reference proteome</keyword>
<evidence type="ECO:0000313" key="2">
    <source>
        <dbReference type="Proteomes" id="UP000830395"/>
    </source>
</evidence>
<dbReference type="Proteomes" id="UP000830395">
    <property type="component" value="Chromosome 2"/>
</dbReference>
<sequence>MYPSTIVHSVINDCRVILKFSFHFSSVKWCKAALSHQSFLWTLIHRSLVLGSGRGILIA</sequence>
<comment type="caution">
    <text evidence="1">The sequence shown here is derived from an EMBL/GenBank/DDBJ whole genome shotgun (WGS) entry which is preliminary data.</text>
</comment>
<reference evidence="1" key="1">
    <citation type="submission" date="2020-02" db="EMBL/GenBank/DDBJ databases">
        <title>Genome sequencing of the panga catfish, Pangasius djambal.</title>
        <authorList>
            <person name="Wen M."/>
            <person name="Zahm M."/>
            <person name="Roques C."/>
            <person name="Cabau C."/>
            <person name="Klopp C."/>
            <person name="Donnadieu C."/>
            <person name="Jouanno E."/>
            <person name="Avarre J.-C."/>
            <person name="Campet M."/>
            <person name="Ha T."/>
            <person name="Dugue R."/>
            <person name="Lampietro C."/>
            <person name="Louis A."/>
            <person name="Herpin A."/>
            <person name="Echchiki A."/>
            <person name="Berthelot C."/>
            <person name="Parey E."/>
            <person name="Roest-Crollius H."/>
            <person name="Braasch I."/>
            <person name="Postlethwait J.H."/>
            <person name="Bobe J."/>
            <person name="Montfort J."/>
            <person name="Bouchez O."/>
            <person name="Begum T."/>
            <person name="Schartl M."/>
            <person name="Gustiano R."/>
            <person name="Guiguen Y."/>
        </authorList>
    </citation>
    <scope>NUCLEOTIDE SEQUENCE</scope>
    <source>
        <strain evidence="1">Pdj_M5554</strain>
    </source>
</reference>
<evidence type="ECO:0000313" key="1">
    <source>
        <dbReference type="EMBL" id="MCJ8729434.1"/>
    </source>
</evidence>
<protein>
    <submittedName>
        <fullName evidence="1">Uncharacterized protein</fullName>
    </submittedName>
</protein>
<dbReference type="EMBL" id="CM040976">
    <property type="protein sequence ID" value="MCJ8729434.1"/>
    <property type="molecule type" value="Genomic_DNA"/>
</dbReference>
<accession>A0ACC5Y193</accession>
<gene>
    <name evidence="1" type="ORF">PDJAM_G00106470</name>
</gene>
<proteinExistence type="predicted"/>
<name>A0ACC5Y193_9TELE</name>
<organism evidence="1 2">
    <name type="scientific">Pangasius djambal</name>
    <dbReference type="NCBI Taxonomy" id="1691987"/>
    <lineage>
        <taxon>Eukaryota</taxon>
        <taxon>Metazoa</taxon>
        <taxon>Chordata</taxon>
        <taxon>Craniata</taxon>
        <taxon>Vertebrata</taxon>
        <taxon>Euteleostomi</taxon>
        <taxon>Actinopterygii</taxon>
        <taxon>Neopterygii</taxon>
        <taxon>Teleostei</taxon>
        <taxon>Ostariophysi</taxon>
        <taxon>Siluriformes</taxon>
        <taxon>Pangasiidae</taxon>
        <taxon>Pangasius</taxon>
    </lineage>
</organism>